<dbReference type="Proteomes" id="UP000253951">
    <property type="component" value="Chromosome"/>
</dbReference>
<sequence length="101" mass="11192">MKLFKTTNVNLLKNFIISKKVLFLLTLALFVIDFSLSKPIYVNVLDMPELGVPIAAVFAFIISLLPKVTAKLLAKKQYILSVIAILFGIGLMAFIYVGNTN</sequence>
<evidence type="ECO:0000313" key="2">
    <source>
        <dbReference type="EMBL" id="AXG72979.1"/>
    </source>
</evidence>
<gene>
    <name evidence="2" type="ORF">DVK85_01510</name>
</gene>
<keyword evidence="1" id="KW-0812">Transmembrane</keyword>
<feature type="transmembrane region" description="Helical" evidence="1">
    <location>
        <begin position="78"/>
        <end position="97"/>
    </location>
</feature>
<keyword evidence="1" id="KW-0472">Membrane</keyword>
<dbReference type="KEGG" id="fat:DVK85_01510"/>
<name>A0A345H8R9_9FLAO</name>
<dbReference type="AlphaFoldDB" id="A0A345H8R9"/>
<keyword evidence="1" id="KW-1133">Transmembrane helix</keyword>
<dbReference type="RefSeq" id="WP_114676742.1">
    <property type="nucleotide sequence ID" value="NZ_CP031188.1"/>
</dbReference>
<dbReference type="EMBL" id="CP031188">
    <property type="protein sequence ID" value="AXG72979.1"/>
    <property type="molecule type" value="Genomic_DNA"/>
</dbReference>
<organism evidence="2 3">
    <name type="scientific">Flavobacterium arcticum</name>
    <dbReference type="NCBI Taxonomy" id="1784713"/>
    <lineage>
        <taxon>Bacteria</taxon>
        <taxon>Pseudomonadati</taxon>
        <taxon>Bacteroidota</taxon>
        <taxon>Flavobacteriia</taxon>
        <taxon>Flavobacteriales</taxon>
        <taxon>Flavobacteriaceae</taxon>
        <taxon>Flavobacterium</taxon>
    </lineage>
</organism>
<feature type="transmembrane region" description="Helical" evidence="1">
    <location>
        <begin position="47"/>
        <end position="66"/>
    </location>
</feature>
<protein>
    <submittedName>
        <fullName evidence="2">Uncharacterized protein</fullName>
    </submittedName>
</protein>
<keyword evidence="3" id="KW-1185">Reference proteome</keyword>
<accession>A0A345H8R9</accession>
<evidence type="ECO:0000256" key="1">
    <source>
        <dbReference type="SAM" id="Phobius"/>
    </source>
</evidence>
<evidence type="ECO:0000313" key="3">
    <source>
        <dbReference type="Proteomes" id="UP000253951"/>
    </source>
</evidence>
<reference evidence="2 3" key="1">
    <citation type="submission" date="2018-07" db="EMBL/GenBank/DDBJ databases">
        <title>Complete genome sequence of Flavobacterium arcticum type strain SM1502T.</title>
        <authorList>
            <person name="Li Y."/>
            <person name="Li D.-D."/>
        </authorList>
    </citation>
    <scope>NUCLEOTIDE SEQUENCE [LARGE SCALE GENOMIC DNA]</scope>
    <source>
        <strain evidence="2 3">SM1502</strain>
    </source>
</reference>
<proteinExistence type="predicted"/>